<keyword evidence="3" id="KW-0677">Repeat</keyword>
<dbReference type="Gene3D" id="3.40.1800.20">
    <property type="match status" value="1"/>
</dbReference>
<evidence type="ECO:0000256" key="9">
    <source>
        <dbReference type="PROSITE-ProRule" id="PRU00042"/>
    </source>
</evidence>
<accession>A0A9Q0MHZ5</accession>
<comment type="similarity">
    <text evidence="8">Belongs to the snail C2H2-type zinc-finger protein family.</text>
</comment>
<proteinExistence type="inferred from homology"/>
<dbReference type="AlphaFoldDB" id="A0A9Q0MHZ5"/>
<evidence type="ECO:0000256" key="3">
    <source>
        <dbReference type="ARBA" id="ARBA00022737"/>
    </source>
</evidence>
<feature type="domain" description="C2H2-type" evidence="11">
    <location>
        <begin position="270"/>
        <end position="293"/>
    </location>
</feature>
<sequence length="485" mass="56292">MESEDVVNVLEKFENTTIASILEQHFWFQVGRNDELSEFLCQICWNNTKTFHIFYEEVELLQEDYWNLAKTAGTAGTNLRTDFIKQEPSDTELQIEETRLESSAMILDVKGNETIFATYDQIEMSPALAEDLDEKQRTEKITHSISEENSATTVEKPKKGRKPYPYEHRLNNDYLDAHLKVYFSMKCDICGDPFKTYRNAREHFRETHRMKCYLICCRKRFRRRGAVLDHIKYHLNPDAFTCKQCGRKFASRAARTLHIANHEPMSTRPFKCDLCPKSFPREIALTVHKDFVHLPVKCVECDMTYPSKSKLSTHVKNAHKPKVTTTRVCDICGKDYANKYSLLIHMQEQHSAVKNPGVQCDICGTWLKQKSRLRNHMKQHQETVPAQCKLCGKVKKSEFLLTKHMQFVHTEKKHLCTICSKSFRTALSLKIGPPIRNEIAMRRDVLSRSVPRFFEDNALSHAPERKYVSRPPAINGKSHFDCCSG</sequence>
<evidence type="ECO:0000256" key="10">
    <source>
        <dbReference type="SAM" id="MobiDB-lite"/>
    </source>
</evidence>
<evidence type="ECO:0000256" key="6">
    <source>
        <dbReference type="ARBA" id="ARBA00023125"/>
    </source>
</evidence>
<dbReference type="GO" id="GO:0008270">
    <property type="term" value="F:zinc ion binding"/>
    <property type="evidence" value="ECO:0007669"/>
    <property type="project" value="UniProtKB-KW"/>
</dbReference>
<dbReference type="Pfam" id="PF00096">
    <property type="entry name" value="zf-C2H2"/>
    <property type="match status" value="3"/>
</dbReference>
<dbReference type="InterPro" id="IPR012934">
    <property type="entry name" value="Znf_AD"/>
</dbReference>
<dbReference type="OrthoDB" id="10039931at2759"/>
<comment type="subcellular location">
    <subcellularLocation>
        <location evidence="1">Nucleus</location>
    </subcellularLocation>
</comment>
<gene>
    <name evidence="12" type="primary">grau_1</name>
    <name evidence="12" type="ORF">Bhyg_17019</name>
</gene>
<name>A0A9Q0MHZ5_9DIPT</name>
<dbReference type="PANTHER" id="PTHR24388">
    <property type="entry name" value="ZINC FINGER PROTEIN"/>
    <property type="match status" value="1"/>
</dbReference>
<feature type="domain" description="C2H2-type" evidence="11">
    <location>
        <begin position="240"/>
        <end position="267"/>
    </location>
</feature>
<evidence type="ECO:0000256" key="5">
    <source>
        <dbReference type="ARBA" id="ARBA00022833"/>
    </source>
</evidence>
<dbReference type="Pfam" id="PF07776">
    <property type="entry name" value="zf-AD"/>
    <property type="match status" value="1"/>
</dbReference>
<comment type="caution">
    <text evidence="12">The sequence shown here is derived from an EMBL/GenBank/DDBJ whole genome shotgun (WGS) entry which is preliminary data.</text>
</comment>
<dbReference type="SUPFAM" id="SSF57667">
    <property type="entry name" value="beta-beta-alpha zinc fingers"/>
    <property type="match status" value="4"/>
</dbReference>
<dbReference type="SUPFAM" id="SSF57716">
    <property type="entry name" value="Glucocorticoid receptor-like (DNA-binding domain)"/>
    <property type="match status" value="1"/>
</dbReference>
<protein>
    <submittedName>
        <fullName evidence="12">Transcription factor grauzone</fullName>
    </submittedName>
</protein>
<evidence type="ECO:0000313" key="12">
    <source>
        <dbReference type="EMBL" id="KAJ6622261.1"/>
    </source>
</evidence>
<dbReference type="GO" id="GO:0000978">
    <property type="term" value="F:RNA polymerase II cis-regulatory region sequence-specific DNA binding"/>
    <property type="evidence" value="ECO:0007669"/>
    <property type="project" value="TreeGrafter"/>
</dbReference>
<evidence type="ECO:0000313" key="13">
    <source>
        <dbReference type="Proteomes" id="UP001151699"/>
    </source>
</evidence>
<feature type="domain" description="C2H2-type" evidence="11">
    <location>
        <begin position="386"/>
        <end position="414"/>
    </location>
</feature>
<dbReference type="EMBL" id="WJQU01003778">
    <property type="protein sequence ID" value="KAJ6622261.1"/>
    <property type="molecule type" value="Genomic_DNA"/>
</dbReference>
<feature type="domain" description="C2H2-type" evidence="11">
    <location>
        <begin position="185"/>
        <end position="208"/>
    </location>
</feature>
<organism evidence="12 13">
    <name type="scientific">Pseudolycoriella hygida</name>
    <dbReference type="NCBI Taxonomy" id="35572"/>
    <lineage>
        <taxon>Eukaryota</taxon>
        <taxon>Metazoa</taxon>
        <taxon>Ecdysozoa</taxon>
        <taxon>Arthropoda</taxon>
        <taxon>Hexapoda</taxon>
        <taxon>Insecta</taxon>
        <taxon>Pterygota</taxon>
        <taxon>Neoptera</taxon>
        <taxon>Endopterygota</taxon>
        <taxon>Diptera</taxon>
        <taxon>Nematocera</taxon>
        <taxon>Sciaroidea</taxon>
        <taxon>Sciaridae</taxon>
        <taxon>Pseudolycoriella</taxon>
    </lineage>
</organism>
<feature type="domain" description="C2H2-type" evidence="11">
    <location>
        <begin position="296"/>
        <end position="324"/>
    </location>
</feature>
<keyword evidence="2" id="KW-0479">Metal-binding</keyword>
<feature type="region of interest" description="Disordered" evidence="10">
    <location>
        <begin position="142"/>
        <end position="165"/>
    </location>
</feature>
<dbReference type="InterPro" id="IPR013087">
    <property type="entry name" value="Znf_C2H2_type"/>
</dbReference>
<evidence type="ECO:0000256" key="2">
    <source>
        <dbReference type="ARBA" id="ARBA00022723"/>
    </source>
</evidence>
<dbReference type="PROSITE" id="PS00028">
    <property type="entry name" value="ZINC_FINGER_C2H2_1"/>
    <property type="match status" value="7"/>
</dbReference>
<keyword evidence="7" id="KW-0539">Nucleus</keyword>
<dbReference type="SMART" id="SM00355">
    <property type="entry name" value="ZnF_C2H2"/>
    <property type="match status" value="8"/>
</dbReference>
<keyword evidence="5" id="KW-0862">Zinc</keyword>
<dbReference type="PROSITE" id="PS50157">
    <property type="entry name" value="ZINC_FINGER_C2H2_2"/>
    <property type="match status" value="8"/>
</dbReference>
<evidence type="ECO:0000259" key="11">
    <source>
        <dbReference type="PROSITE" id="PS50157"/>
    </source>
</evidence>
<keyword evidence="6" id="KW-0238">DNA-binding</keyword>
<dbReference type="InterPro" id="IPR036236">
    <property type="entry name" value="Znf_C2H2_sf"/>
</dbReference>
<feature type="domain" description="C2H2-type" evidence="11">
    <location>
        <begin position="327"/>
        <end position="355"/>
    </location>
</feature>
<evidence type="ECO:0000256" key="4">
    <source>
        <dbReference type="ARBA" id="ARBA00022771"/>
    </source>
</evidence>
<feature type="domain" description="C2H2-type" evidence="11">
    <location>
        <begin position="210"/>
        <end position="239"/>
    </location>
</feature>
<feature type="domain" description="C2H2-type" evidence="11">
    <location>
        <begin position="358"/>
        <end position="385"/>
    </location>
</feature>
<evidence type="ECO:0000256" key="8">
    <source>
        <dbReference type="ARBA" id="ARBA00037948"/>
    </source>
</evidence>
<keyword evidence="4 9" id="KW-0863">Zinc-finger</keyword>
<dbReference type="GO" id="GO:0005634">
    <property type="term" value="C:nucleus"/>
    <property type="evidence" value="ECO:0007669"/>
    <property type="project" value="UniProtKB-SubCell"/>
</dbReference>
<dbReference type="GO" id="GO:0000981">
    <property type="term" value="F:DNA-binding transcription factor activity, RNA polymerase II-specific"/>
    <property type="evidence" value="ECO:0007669"/>
    <property type="project" value="TreeGrafter"/>
</dbReference>
<dbReference type="InterPro" id="IPR050527">
    <property type="entry name" value="Snail/Krueppel_Znf"/>
</dbReference>
<reference evidence="12" key="1">
    <citation type="submission" date="2022-07" db="EMBL/GenBank/DDBJ databases">
        <authorList>
            <person name="Trinca V."/>
            <person name="Uliana J.V.C."/>
            <person name="Torres T.T."/>
            <person name="Ward R.J."/>
            <person name="Monesi N."/>
        </authorList>
    </citation>
    <scope>NUCLEOTIDE SEQUENCE</scope>
    <source>
        <strain evidence="12">HSMRA1968</strain>
        <tissue evidence="12">Whole embryos</tissue>
    </source>
</reference>
<dbReference type="Proteomes" id="UP001151699">
    <property type="component" value="Unassembled WGS sequence"/>
</dbReference>
<dbReference type="PANTHER" id="PTHR24388:SF54">
    <property type="entry name" value="PROTEIN ESCARGOT"/>
    <property type="match status" value="1"/>
</dbReference>
<dbReference type="Gene3D" id="3.30.160.60">
    <property type="entry name" value="Classic Zinc Finger"/>
    <property type="match status" value="4"/>
</dbReference>
<keyword evidence="13" id="KW-1185">Reference proteome</keyword>
<evidence type="ECO:0000256" key="7">
    <source>
        <dbReference type="ARBA" id="ARBA00023242"/>
    </source>
</evidence>
<evidence type="ECO:0000256" key="1">
    <source>
        <dbReference type="ARBA" id="ARBA00004123"/>
    </source>
</evidence>